<gene>
    <name evidence="3" type="ORF">A2845_04315</name>
</gene>
<organism evidence="3 4">
    <name type="scientific">Candidatus Lloydbacteria bacterium RIFCSPHIGHO2_01_FULL_49_22</name>
    <dbReference type="NCBI Taxonomy" id="1798658"/>
    <lineage>
        <taxon>Bacteria</taxon>
        <taxon>Candidatus Lloydiibacteriota</taxon>
    </lineage>
</organism>
<dbReference type="InterPro" id="IPR001162">
    <property type="entry name" value="UvrC_RNase_H_dom"/>
</dbReference>
<evidence type="ECO:0000313" key="3">
    <source>
        <dbReference type="EMBL" id="OGZ04932.1"/>
    </source>
</evidence>
<evidence type="ECO:0000313" key="4">
    <source>
        <dbReference type="Proteomes" id="UP000177122"/>
    </source>
</evidence>
<protein>
    <recommendedName>
        <fullName evidence="5">Excinuclease ABC subunit C</fullName>
    </recommendedName>
</protein>
<dbReference type="PANTHER" id="PTHR30562:SF1">
    <property type="entry name" value="UVRABC SYSTEM PROTEIN C"/>
    <property type="match status" value="1"/>
</dbReference>
<dbReference type="GO" id="GO:0006289">
    <property type="term" value="P:nucleotide-excision repair"/>
    <property type="evidence" value="ECO:0007669"/>
    <property type="project" value="InterPro"/>
</dbReference>
<dbReference type="PROSITE" id="PS50165">
    <property type="entry name" value="UVRC"/>
    <property type="match status" value="1"/>
</dbReference>
<evidence type="ECO:0000259" key="1">
    <source>
        <dbReference type="PROSITE" id="PS50164"/>
    </source>
</evidence>
<dbReference type="SUPFAM" id="SSF82771">
    <property type="entry name" value="GIY-YIG endonuclease"/>
    <property type="match status" value="1"/>
</dbReference>
<dbReference type="InterPro" id="IPR047296">
    <property type="entry name" value="GIY-YIG_UvrC_Cho"/>
</dbReference>
<dbReference type="InterPro" id="IPR035901">
    <property type="entry name" value="GIY-YIG_endonuc_sf"/>
</dbReference>
<dbReference type="GO" id="GO:0009380">
    <property type="term" value="C:excinuclease repair complex"/>
    <property type="evidence" value="ECO:0007669"/>
    <property type="project" value="TreeGrafter"/>
</dbReference>
<dbReference type="AlphaFoldDB" id="A0A1G2CUM0"/>
<dbReference type="PROSITE" id="PS50164">
    <property type="entry name" value="GIY_YIG"/>
    <property type="match status" value="1"/>
</dbReference>
<dbReference type="EMBL" id="MHLI01000017">
    <property type="protein sequence ID" value="OGZ04932.1"/>
    <property type="molecule type" value="Genomic_DNA"/>
</dbReference>
<sequence>MLKEELKKAKLPDKPGVYRFLDAKGGIMYIGKATSLADRVRSYFANDLLHTRGKHIVDMVTLAKGVMHTATDSVLEAVILEASLIKEHQPYYNTKEKDNKSFNYIVITEEEFPRVISIRERTMLSGDSDLKSKYKYIFGPFPHGTNLAMALKLIRKIFPFRDTCLPRQTGTLHQGKPCFNRQIGLCPGVCTGEISAKDYGEQIRNIALFFEGKKKVVLTRVEKAMHAHAKRHEFEKAQECKNTLFGLMHINDVSLISDEIREVSRESSRKRGKAFRIEAYDIAHIGGKYTVGVMVVVEDGHIKKSDYRKFKIRIESEKSDDTLHLDEVLRRRFSHTEWTSPDLLVIDGSTAQKRRAEKVMKELGASIDIVSVVKDERHKPKAILGNKEIVESYKRGILLGNAESHRFAVAYHRQLRDRITPSKK</sequence>
<name>A0A1G2CUM0_9BACT</name>
<dbReference type="Pfam" id="PF08459">
    <property type="entry name" value="UvrC_RNaseH_dom"/>
    <property type="match status" value="1"/>
</dbReference>
<dbReference type="PANTHER" id="PTHR30562">
    <property type="entry name" value="UVRC/OXIDOREDUCTASE"/>
    <property type="match status" value="1"/>
</dbReference>
<reference evidence="3 4" key="1">
    <citation type="journal article" date="2016" name="Nat. Commun.">
        <title>Thousands of microbial genomes shed light on interconnected biogeochemical processes in an aquifer system.</title>
        <authorList>
            <person name="Anantharaman K."/>
            <person name="Brown C.T."/>
            <person name="Hug L.A."/>
            <person name="Sharon I."/>
            <person name="Castelle C.J."/>
            <person name="Probst A.J."/>
            <person name="Thomas B.C."/>
            <person name="Singh A."/>
            <person name="Wilkins M.J."/>
            <person name="Karaoz U."/>
            <person name="Brodie E.L."/>
            <person name="Williams K.H."/>
            <person name="Hubbard S.S."/>
            <person name="Banfield J.F."/>
        </authorList>
    </citation>
    <scope>NUCLEOTIDE SEQUENCE [LARGE SCALE GENOMIC DNA]</scope>
</reference>
<comment type="caution">
    <text evidence="3">The sequence shown here is derived from an EMBL/GenBank/DDBJ whole genome shotgun (WGS) entry which is preliminary data.</text>
</comment>
<dbReference type="GO" id="GO:0009381">
    <property type="term" value="F:excinuclease ABC activity"/>
    <property type="evidence" value="ECO:0007669"/>
    <property type="project" value="InterPro"/>
</dbReference>
<accession>A0A1G2CUM0</accession>
<dbReference type="Gene3D" id="3.30.420.340">
    <property type="entry name" value="UvrC, RNAse H endonuclease domain"/>
    <property type="match status" value="1"/>
</dbReference>
<proteinExistence type="predicted"/>
<dbReference type="Pfam" id="PF01541">
    <property type="entry name" value="GIY-YIG"/>
    <property type="match status" value="1"/>
</dbReference>
<evidence type="ECO:0008006" key="5">
    <source>
        <dbReference type="Google" id="ProtNLM"/>
    </source>
</evidence>
<dbReference type="InterPro" id="IPR000305">
    <property type="entry name" value="GIY-YIG_endonuc"/>
</dbReference>
<dbReference type="InterPro" id="IPR050066">
    <property type="entry name" value="UvrABC_protein_C"/>
</dbReference>
<evidence type="ECO:0000259" key="2">
    <source>
        <dbReference type="PROSITE" id="PS50165"/>
    </source>
</evidence>
<dbReference type="SMART" id="SM00465">
    <property type="entry name" value="GIYc"/>
    <property type="match status" value="1"/>
</dbReference>
<dbReference type="CDD" id="cd10434">
    <property type="entry name" value="GIY-YIG_UvrC_Cho"/>
    <property type="match status" value="1"/>
</dbReference>
<dbReference type="Gene3D" id="3.40.1440.10">
    <property type="entry name" value="GIY-YIG endonuclease"/>
    <property type="match status" value="1"/>
</dbReference>
<dbReference type="InterPro" id="IPR038476">
    <property type="entry name" value="UvrC_RNase_H_dom_sf"/>
</dbReference>
<dbReference type="Proteomes" id="UP000177122">
    <property type="component" value="Unassembled WGS sequence"/>
</dbReference>
<dbReference type="InterPro" id="IPR036876">
    <property type="entry name" value="UVR_dom_sf"/>
</dbReference>
<feature type="domain" description="GIY-YIG" evidence="1">
    <location>
        <begin position="13"/>
        <end position="94"/>
    </location>
</feature>
<dbReference type="SUPFAM" id="SSF46600">
    <property type="entry name" value="C-terminal UvrC-binding domain of UvrB"/>
    <property type="match status" value="1"/>
</dbReference>
<feature type="domain" description="UvrC family homology region profile" evidence="2">
    <location>
        <begin position="194"/>
        <end position="360"/>
    </location>
</feature>